<dbReference type="EMBL" id="AP021874">
    <property type="protein sequence ID" value="BBO70916.1"/>
    <property type="molecule type" value="Genomic_DNA"/>
</dbReference>
<dbReference type="InterPro" id="IPR027417">
    <property type="entry name" value="P-loop_NTPase"/>
</dbReference>
<keyword evidence="1 10" id="KW-0813">Transport</keyword>
<evidence type="ECO:0000256" key="2">
    <source>
        <dbReference type="ARBA" id="ARBA00022475"/>
    </source>
</evidence>
<dbReference type="SUPFAM" id="SSF81767">
    <property type="entry name" value="Pre-protein crosslinking domain of SecA"/>
    <property type="match status" value="1"/>
</dbReference>
<dbReference type="Proteomes" id="UP000427906">
    <property type="component" value="Chromosome"/>
</dbReference>
<dbReference type="SMART" id="SM00957">
    <property type="entry name" value="SecA_DEAD"/>
    <property type="match status" value="1"/>
</dbReference>
<organism evidence="14 15">
    <name type="scientific">Desulfosarcina alkanivorans</name>
    <dbReference type="NCBI Taxonomy" id="571177"/>
    <lineage>
        <taxon>Bacteria</taxon>
        <taxon>Pseudomonadati</taxon>
        <taxon>Thermodesulfobacteriota</taxon>
        <taxon>Desulfobacteria</taxon>
        <taxon>Desulfobacterales</taxon>
        <taxon>Desulfosarcinaceae</taxon>
        <taxon>Desulfosarcina</taxon>
    </lineage>
</organism>
<dbReference type="KEGG" id="dalk:DSCA_48460"/>
<dbReference type="CDD" id="cd17928">
    <property type="entry name" value="DEXDc_SecA"/>
    <property type="match status" value="1"/>
</dbReference>
<dbReference type="HAMAP" id="MF_01382">
    <property type="entry name" value="SecA"/>
    <property type="match status" value="1"/>
</dbReference>
<evidence type="ECO:0000313" key="15">
    <source>
        <dbReference type="Proteomes" id="UP000427906"/>
    </source>
</evidence>
<dbReference type="EC" id="7.4.2.8" evidence="10"/>
<proteinExistence type="inferred from homology"/>
<comment type="function">
    <text evidence="10">Part of the Sec protein translocase complex. Interacts with the SecYEG preprotein conducting channel. Has a central role in coupling the hydrolysis of ATP to the transfer of proteins into and across the cell membrane, serving as an ATP-driven molecular motor driving the stepwise translocation of polypeptide chains across the membrane.</text>
</comment>
<keyword evidence="8 10" id="KW-0811">Translocation</keyword>
<dbReference type="SUPFAM" id="SSF52540">
    <property type="entry name" value="P-loop containing nucleoside triphosphate hydrolases"/>
    <property type="match status" value="2"/>
</dbReference>
<feature type="domain" description="SecA family profile" evidence="13">
    <location>
        <begin position="37"/>
        <end position="627"/>
    </location>
</feature>
<dbReference type="GO" id="GO:0031522">
    <property type="term" value="C:cell envelope Sec protein transport complex"/>
    <property type="evidence" value="ECO:0007669"/>
    <property type="project" value="TreeGrafter"/>
</dbReference>
<evidence type="ECO:0000313" key="14">
    <source>
        <dbReference type="EMBL" id="BBO70916.1"/>
    </source>
</evidence>
<keyword evidence="3 10" id="KW-0963">Cytoplasm</keyword>
<evidence type="ECO:0000259" key="12">
    <source>
        <dbReference type="PROSITE" id="PS51194"/>
    </source>
</evidence>
<protein>
    <recommendedName>
        <fullName evidence="10">Protein translocase subunit SecA</fullName>
        <ecNumber evidence="10">7.4.2.8</ecNumber>
    </recommendedName>
</protein>
<dbReference type="InterPro" id="IPR001650">
    <property type="entry name" value="Helicase_C-like"/>
</dbReference>
<evidence type="ECO:0000256" key="4">
    <source>
        <dbReference type="ARBA" id="ARBA00022741"/>
    </source>
</evidence>
<keyword evidence="9 10" id="KW-0472">Membrane</keyword>
<dbReference type="GO" id="GO:0005886">
    <property type="term" value="C:plasma membrane"/>
    <property type="evidence" value="ECO:0007669"/>
    <property type="project" value="UniProtKB-SubCell"/>
</dbReference>
<dbReference type="InterPro" id="IPR000185">
    <property type="entry name" value="SecA"/>
</dbReference>
<evidence type="ECO:0000256" key="3">
    <source>
        <dbReference type="ARBA" id="ARBA00022490"/>
    </source>
</evidence>
<reference evidence="14 15" key="1">
    <citation type="submission" date="2019-11" db="EMBL/GenBank/DDBJ databases">
        <title>Comparative genomics of hydrocarbon-degrading Desulfosarcina strains.</title>
        <authorList>
            <person name="Watanabe M."/>
            <person name="Kojima H."/>
            <person name="Fukui M."/>
        </authorList>
    </citation>
    <scope>NUCLEOTIDE SEQUENCE [LARGE SCALE GENOMIC DNA]</scope>
    <source>
        <strain evidence="14 15">PL12</strain>
    </source>
</reference>
<dbReference type="InterPro" id="IPR014018">
    <property type="entry name" value="SecA_motor_DEAD"/>
</dbReference>
<comment type="subcellular location">
    <subcellularLocation>
        <location evidence="10">Cell membrane</location>
        <topology evidence="10">Peripheral membrane protein</topology>
        <orientation evidence="10">Cytoplasmic side</orientation>
    </subcellularLocation>
    <subcellularLocation>
        <location evidence="10">Cytoplasm</location>
    </subcellularLocation>
    <text evidence="10">Distribution is 50-50.</text>
</comment>
<dbReference type="OrthoDB" id="9805579at2"/>
<dbReference type="AlphaFoldDB" id="A0A5K7YNY4"/>
<dbReference type="GO" id="GO:0005524">
    <property type="term" value="F:ATP binding"/>
    <property type="evidence" value="ECO:0007669"/>
    <property type="project" value="UniProtKB-UniRule"/>
</dbReference>
<dbReference type="Pfam" id="PF07517">
    <property type="entry name" value="SecA_DEAD"/>
    <property type="match status" value="1"/>
</dbReference>
<dbReference type="Gene3D" id="3.40.50.300">
    <property type="entry name" value="P-loop containing nucleotide triphosphate hydrolases"/>
    <property type="match status" value="2"/>
</dbReference>
<comment type="similarity">
    <text evidence="10">Belongs to the SecA family.</text>
</comment>
<dbReference type="SMART" id="SM00958">
    <property type="entry name" value="SecA_PP_bind"/>
    <property type="match status" value="1"/>
</dbReference>
<evidence type="ECO:0000256" key="9">
    <source>
        <dbReference type="ARBA" id="ARBA00023136"/>
    </source>
</evidence>
<accession>A0A5K7YNY4</accession>
<dbReference type="Gene3D" id="3.90.1440.10">
    <property type="entry name" value="SecA, preprotein cross-linking domain"/>
    <property type="match status" value="1"/>
</dbReference>
<evidence type="ECO:0000256" key="8">
    <source>
        <dbReference type="ARBA" id="ARBA00023010"/>
    </source>
</evidence>
<dbReference type="PROSITE" id="PS51192">
    <property type="entry name" value="HELICASE_ATP_BIND_1"/>
    <property type="match status" value="1"/>
</dbReference>
<dbReference type="PROSITE" id="PS51194">
    <property type="entry name" value="HELICASE_CTER"/>
    <property type="match status" value="1"/>
</dbReference>
<dbReference type="GO" id="GO:0006605">
    <property type="term" value="P:protein targeting"/>
    <property type="evidence" value="ECO:0007669"/>
    <property type="project" value="UniProtKB-UniRule"/>
</dbReference>
<dbReference type="PANTHER" id="PTHR30612">
    <property type="entry name" value="SECA INNER MEMBRANE COMPONENT OF SEC PROTEIN SECRETION SYSTEM"/>
    <property type="match status" value="1"/>
</dbReference>
<evidence type="ECO:0000259" key="13">
    <source>
        <dbReference type="PROSITE" id="PS51196"/>
    </source>
</evidence>
<name>A0A5K7YNY4_9BACT</name>
<dbReference type="FunFam" id="3.40.50.300:FF:000429">
    <property type="entry name" value="Preprotein translocase subunit SecA"/>
    <property type="match status" value="1"/>
</dbReference>
<dbReference type="GO" id="GO:0065002">
    <property type="term" value="P:intracellular protein transmembrane transport"/>
    <property type="evidence" value="ECO:0007669"/>
    <property type="project" value="UniProtKB-UniRule"/>
</dbReference>
<dbReference type="InterPro" id="IPR011130">
    <property type="entry name" value="SecA_preprotein_X-link_dom"/>
</dbReference>
<evidence type="ECO:0000259" key="11">
    <source>
        <dbReference type="PROSITE" id="PS51192"/>
    </source>
</evidence>
<dbReference type="InterPro" id="IPR020937">
    <property type="entry name" value="SecA_CS"/>
</dbReference>
<keyword evidence="5 10" id="KW-0067">ATP-binding</keyword>
<dbReference type="GO" id="GO:0043952">
    <property type="term" value="P:protein transport by the Sec complex"/>
    <property type="evidence" value="ECO:0007669"/>
    <property type="project" value="TreeGrafter"/>
</dbReference>
<dbReference type="PANTHER" id="PTHR30612:SF0">
    <property type="entry name" value="CHLOROPLAST PROTEIN-TRANSPORTING ATPASE"/>
    <property type="match status" value="1"/>
</dbReference>
<comment type="catalytic activity">
    <reaction evidence="10">
        <text>ATP + H2O + cellular proteinSide 1 = ADP + phosphate + cellular proteinSide 2.</text>
        <dbReference type="EC" id="7.4.2.8"/>
    </reaction>
</comment>
<dbReference type="PRINTS" id="PR00906">
    <property type="entry name" value="SECA"/>
</dbReference>
<dbReference type="InterPro" id="IPR011115">
    <property type="entry name" value="SecA_DEAD"/>
</dbReference>
<evidence type="ECO:0000256" key="5">
    <source>
        <dbReference type="ARBA" id="ARBA00022840"/>
    </source>
</evidence>
<dbReference type="PROSITE" id="PS51196">
    <property type="entry name" value="SECA_MOTOR_DEAD"/>
    <property type="match status" value="1"/>
</dbReference>
<feature type="binding site" evidence="10">
    <location>
        <begin position="139"/>
        <end position="143"/>
    </location>
    <ligand>
        <name>ATP</name>
        <dbReference type="ChEBI" id="CHEBI:30616"/>
    </ligand>
</feature>
<sequence length="670" mass="74960">MFTNSIATGAHTLRPGLIAGCYPERGDRENGWLENAFAAVRGRLMRLTIQRQGGLRRIAAAIGRQEAALTKLDRTGIDRQRVDLRRRFRSHGLSDALCIRAFALIRELSSRTLGLRHYDSQLMGGWTLLRGQLAEMETGEGKTLTATLAAATAALAGIPVHVLTVNDYLVERDAASMGLLYRALGLSVGTVTQRMDLEQRRAGYASDITYCTNKQVAFDYLRDRLLRGNDRNRLRLQLNASSADDTRQERFLLRGLCFAIVDEADSVLIDEARTPLILTRAVDSTDEHAVYRQALASARQLEAGRDFFIDAACHGIQLSRAGQRRLAGLRPGARGLWQNARRREELVGQALRALHLLHRDRDYLVQDDKVLIVDTNTGRTMPDRSWERGLHQLVEAKEGCALTDAREQLGRLTYQRFFSRYLRLGGMTGTAREVAAEIWSVYGLRVQRIPLHRPGRRQGRTPRFFSGTRQKWDVLATEVKRLQARGQPVLIGTGSVADSETISRCLTAAGIAHQVLNARQDKAEAEIVAGAGQKGQVTVATNMAGRGTDIPLGQGVAEMGGLHVIAACCNDARRIDRQLIGRCARQGEPGSYQVLLSLDDAWVRLNCRPILIKLLRRFTTTDSLLQRRLCRAIIRRAQRSVERRHREARRALLQQERQTDRMLGFSGNRE</sequence>
<feature type="binding site" evidence="10">
    <location>
        <position position="549"/>
    </location>
    <ligand>
        <name>ATP</name>
        <dbReference type="ChEBI" id="CHEBI:30616"/>
    </ligand>
</feature>
<evidence type="ECO:0000256" key="6">
    <source>
        <dbReference type="ARBA" id="ARBA00022927"/>
    </source>
</evidence>
<feature type="binding site" evidence="10">
    <location>
        <position position="121"/>
    </location>
    <ligand>
        <name>ATP</name>
        <dbReference type="ChEBI" id="CHEBI:30616"/>
    </ligand>
</feature>
<dbReference type="GO" id="GO:0008564">
    <property type="term" value="F:protein-exporting ATPase activity"/>
    <property type="evidence" value="ECO:0007669"/>
    <property type="project" value="UniProtKB-EC"/>
</dbReference>
<dbReference type="GO" id="GO:0017038">
    <property type="term" value="P:protein import"/>
    <property type="evidence" value="ECO:0007669"/>
    <property type="project" value="InterPro"/>
</dbReference>
<evidence type="ECO:0000256" key="1">
    <source>
        <dbReference type="ARBA" id="ARBA00022448"/>
    </source>
</evidence>
<gene>
    <name evidence="10" type="primary">secA</name>
    <name evidence="14" type="ORF">DSCA_48460</name>
</gene>
<dbReference type="InterPro" id="IPR036670">
    <property type="entry name" value="SecA_X-link_sf"/>
</dbReference>
<dbReference type="InterPro" id="IPR014001">
    <property type="entry name" value="Helicase_ATP-bd"/>
</dbReference>
<keyword evidence="4 10" id="KW-0547">Nucleotide-binding</keyword>
<dbReference type="InterPro" id="IPR044722">
    <property type="entry name" value="SecA_SF2_C"/>
</dbReference>
<dbReference type="RefSeq" id="WP_155318817.1">
    <property type="nucleotide sequence ID" value="NZ_AP021874.1"/>
</dbReference>
<feature type="domain" description="Helicase C-terminal" evidence="12">
    <location>
        <begin position="474"/>
        <end position="642"/>
    </location>
</feature>
<dbReference type="Pfam" id="PF21090">
    <property type="entry name" value="P-loop_SecA"/>
    <property type="match status" value="1"/>
</dbReference>
<evidence type="ECO:0000256" key="10">
    <source>
        <dbReference type="HAMAP-Rule" id="MF_01382"/>
    </source>
</evidence>
<dbReference type="PROSITE" id="PS01312">
    <property type="entry name" value="SECA"/>
    <property type="match status" value="1"/>
</dbReference>
<dbReference type="GO" id="GO:0005829">
    <property type="term" value="C:cytosol"/>
    <property type="evidence" value="ECO:0007669"/>
    <property type="project" value="TreeGrafter"/>
</dbReference>
<comment type="subunit">
    <text evidence="10">Monomer and homodimer. Part of the essential Sec protein translocation apparatus which comprises SecA, SecYEG and auxiliary proteins SecDF. Other proteins may also be involved.</text>
</comment>
<keyword evidence="15" id="KW-1185">Reference proteome</keyword>
<evidence type="ECO:0000256" key="7">
    <source>
        <dbReference type="ARBA" id="ARBA00022967"/>
    </source>
</evidence>
<feature type="domain" description="Helicase ATP-binding" evidence="11">
    <location>
        <begin position="123"/>
        <end position="279"/>
    </location>
</feature>
<dbReference type="Pfam" id="PF01043">
    <property type="entry name" value="SecA_PP_bind"/>
    <property type="match status" value="1"/>
</dbReference>
<keyword evidence="6 10" id="KW-0653">Protein transport</keyword>
<dbReference type="CDD" id="cd18803">
    <property type="entry name" value="SF2_C_secA"/>
    <property type="match status" value="1"/>
</dbReference>
<keyword evidence="7 10" id="KW-1278">Translocase</keyword>
<keyword evidence="2 10" id="KW-1003">Cell membrane</keyword>